<dbReference type="Pfam" id="PF00072">
    <property type="entry name" value="Response_reg"/>
    <property type="match status" value="1"/>
</dbReference>
<dbReference type="Proteomes" id="UP000051373">
    <property type="component" value="Unassembled WGS sequence"/>
</dbReference>
<evidence type="ECO:0000313" key="5">
    <source>
        <dbReference type="EMBL" id="KPK63693.1"/>
    </source>
</evidence>
<reference evidence="5 6" key="1">
    <citation type="journal article" date="2015" name="Microbiome">
        <title>Genomic resolution of linkages in carbon, nitrogen, and sulfur cycling among widespread estuary sediment bacteria.</title>
        <authorList>
            <person name="Baker B.J."/>
            <person name="Lazar C.S."/>
            <person name="Teske A.P."/>
            <person name="Dick G.J."/>
        </authorList>
    </citation>
    <scope>NUCLEOTIDE SEQUENCE [LARGE SCALE GENOMIC DNA]</scope>
    <source>
        <strain evidence="5">SM23_42</strain>
    </source>
</reference>
<dbReference type="InterPro" id="IPR011006">
    <property type="entry name" value="CheY-like_superfamily"/>
</dbReference>
<dbReference type="Gene3D" id="3.40.50.2300">
    <property type="match status" value="1"/>
</dbReference>
<dbReference type="EMBL" id="LJUJ01000009">
    <property type="protein sequence ID" value="KPK63693.1"/>
    <property type="molecule type" value="Genomic_DNA"/>
</dbReference>
<dbReference type="InterPro" id="IPR035965">
    <property type="entry name" value="PAS-like_dom_sf"/>
</dbReference>
<dbReference type="SMART" id="SM00091">
    <property type="entry name" value="PAS"/>
    <property type="match status" value="2"/>
</dbReference>
<keyword evidence="1 2" id="KW-0597">Phosphoprotein</keyword>
<dbReference type="AlphaFoldDB" id="A0A0S8FVJ3"/>
<dbReference type="Pfam" id="PF13426">
    <property type="entry name" value="PAS_9"/>
    <property type="match status" value="1"/>
</dbReference>
<evidence type="ECO:0000259" key="3">
    <source>
        <dbReference type="PROSITE" id="PS50110"/>
    </source>
</evidence>
<proteinExistence type="predicted"/>
<dbReference type="CDD" id="cd00156">
    <property type="entry name" value="REC"/>
    <property type="match status" value="1"/>
</dbReference>
<dbReference type="InterPro" id="IPR000014">
    <property type="entry name" value="PAS"/>
</dbReference>
<dbReference type="GO" id="GO:0000160">
    <property type="term" value="P:phosphorelay signal transduction system"/>
    <property type="evidence" value="ECO:0007669"/>
    <property type="project" value="InterPro"/>
</dbReference>
<dbReference type="PANTHER" id="PTHR44591:SF3">
    <property type="entry name" value="RESPONSE REGULATORY DOMAIN-CONTAINING PROTEIN"/>
    <property type="match status" value="1"/>
</dbReference>
<dbReference type="STRING" id="1703779.AMJ83_05695"/>
<feature type="modified residue" description="4-aspartylphosphate" evidence="2">
    <location>
        <position position="54"/>
    </location>
</feature>
<protein>
    <recommendedName>
        <fullName evidence="7">Response regulatory domain-containing protein</fullName>
    </recommendedName>
</protein>
<feature type="domain" description="Response regulatory" evidence="3">
    <location>
        <begin position="5"/>
        <end position="118"/>
    </location>
</feature>
<dbReference type="SUPFAM" id="SSF55785">
    <property type="entry name" value="PYP-like sensor domain (PAS domain)"/>
    <property type="match status" value="2"/>
</dbReference>
<name>A0A0S8FVJ3_UNCW3</name>
<dbReference type="PANTHER" id="PTHR44591">
    <property type="entry name" value="STRESS RESPONSE REGULATOR PROTEIN 1"/>
    <property type="match status" value="1"/>
</dbReference>
<evidence type="ECO:0000256" key="2">
    <source>
        <dbReference type="PROSITE-ProRule" id="PRU00169"/>
    </source>
</evidence>
<dbReference type="PROSITE" id="PS50110">
    <property type="entry name" value="RESPONSE_REGULATORY"/>
    <property type="match status" value="1"/>
</dbReference>
<evidence type="ECO:0000256" key="1">
    <source>
        <dbReference type="ARBA" id="ARBA00022553"/>
    </source>
</evidence>
<dbReference type="SUPFAM" id="SSF52172">
    <property type="entry name" value="CheY-like"/>
    <property type="match status" value="1"/>
</dbReference>
<accession>A0A0S8FVJ3</accession>
<gene>
    <name evidence="5" type="ORF">AMJ83_05695</name>
</gene>
<dbReference type="InterPro" id="IPR001789">
    <property type="entry name" value="Sig_transdc_resp-reg_receiver"/>
</dbReference>
<sequence length="369" mass="41431">MMKARVLVISQDLELLEITAKVVENEGHEVVTCSKPKQVISHIRRQVYDIVFVDVHMHEAPYEKIIEVIRKVARETQVVLITSYAFPDVSKHDSIDVSSYLVQPLTDDKIRNVVARTLRQAKLSRESRRLLSTVTAAKKQWEATVDAIDDPIFLTDFDYNVLRANLTTYRRLGKGVDEVLGHKCYEIFHCSDHVLGDCPGKRAMTSGEMASDIISFKGLKQRLSCDVYPQVFAGGGLVHHLHAPTVSFDTQAEMMTTYERVFDEAAVPILLIDVEGYKVVDANRQALEFFAREPERIFNIDLENLFVPAESESAIGSIMGQLESKGGGFRTQIVDGRGKEKDVYIIANSVEVRNKPLAQVLVLPIDLLG</sequence>
<feature type="domain" description="PAS" evidence="4">
    <location>
        <begin position="137"/>
        <end position="189"/>
    </location>
</feature>
<dbReference type="Pfam" id="PF13188">
    <property type="entry name" value="PAS_8"/>
    <property type="match status" value="1"/>
</dbReference>
<organism evidence="5 6">
    <name type="scientific">candidate division WOR_3 bacterium SM23_42</name>
    <dbReference type="NCBI Taxonomy" id="1703779"/>
    <lineage>
        <taxon>Bacteria</taxon>
        <taxon>Bacteria division WOR-3</taxon>
    </lineage>
</organism>
<dbReference type="InterPro" id="IPR050595">
    <property type="entry name" value="Bact_response_regulator"/>
</dbReference>
<dbReference type="Gene3D" id="3.30.450.20">
    <property type="entry name" value="PAS domain"/>
    <property type="match status" value="2"/>
</dbReference>
<evidence type="ECO:0008006" key="7">
    <source>
        <dbReference type="Google" id="ProtNLM"/>
    </source>
</evidence>
<evidence type="ECO:0000313" key="6">
    <source>
        <dbReference type="Proteomes" id="UP000051373"/>
    </source>
</evidence>
<comment type="caution">
    <text evidence="5">The sequence shown here is derived from an EMBL/GenBank/DDBJ whole genome shotgun (WGS) entry which is preliminary data.</text>
</comment>
<evidence type="ECO:0000259" key="4">
    <source>
        <dbReference type="PROSITE" id="PS50112"/>
    </source>
</evidence>
<dbReference type="SMART" id="SM00448">
    <property type="entry name" value="REC"/>
    <property type="match status" value="1"/>
</dbReference>
<dbReference type="PROSITE" id="PS50112">
    <property type="entry name" value="PAS"/>
    <property type="match status" value="1"/>
</dbReference>